<dbReference type="PROSITE" id="PS50113">
    <property type="entry name" value="PAC"/>
    <property type="match status" value="1"/>
</dbReference>
<dbReference type="InterPro" id="IPR043128">
    <property type="entry name" value="Rev_trsase/Diguanyl_cyclase"/>
</dbReference>
<dbReference type="PROSITE" id="PS50112">
    <property type="entry name" value="PAS"/>
    <property type="match status" value="1"/>
</dbReference>
<feature type="modified residue" description="4-aspartylphosphate" evidence="1">
    <location>
        <position position="89"/>
    </location>
</feature>
<dbReference type="InterPro" id="IPR001789">
    <property type="entry name" value="Sig_transdc_resp-reg_receiver"/>
</dbReference>
<feature type="domain" description="Response regulatory" evidence="3">
    <location>
        <begin position="40"/>
        <end position="156"/>
    </location>
</feature>
<dbReference type="EC" id="2.7.7.65" evidence="7"/>
<dbReference type="Gene3D" id="3.30.70.270">
    <property type="match status" value="1"/>
</dbReference>
<feature type="region of interest" description="Disordered" evidence="2">
    <location>
        <begin position="445"/>
        <end position="479"/>
    </location>
</feature>
<dbReference type="SUPFAM" id="SSF55785">
    <property type="entry name" value="PYP-like sensor domain (PAS domain)"/>
    <property type="match status" value="1"/>
</dbReference>
<dbReference type="NCBIfam" id="TIGR00229">
    <property type="entry name" value="sensory_box"/>
    <property type="match status" value="1"/>
</dbReference>
<dbReference type="InterPro" id="IPR001610">
    <property type="entry name" value="PAC"/>
</dbReference>
<keyword evidence="8" id="KW-1185">Reference proteome</keyword>
<dbReference type="SMART" id="SM00448">
    <property type="entry name" value="REC"/>
    <property type="match status" value="1"/>
</dbReference>
<dbReference type="PANTHER" id="PTHR44757:SF2">
    <property type="entry name" value="BIOFILM ARCHITECTURE MAINTENANCE PROTEIN MBAA"/>
    <property type="match status" value="1"/>
</dbReference>
<dbReference type="SUPFAM" id="SSF52172">
    <property type="entry name" value="CheY-like"/>
    <property type="match status" value="1"/>
</dbReference>
<dbReference type="InterPro" id="IPR052155">
    <property type="entry name" value="Biofilm_reg_signaling"/>
</dbReference>
<sequence>MPPFAFPYQPVSNDHRSEPLHDTYHSQAFSTTSTFSRRCQVLIADDDPISRSVLANICSYIGAHCEVAASYEEATWKLSCQEFDFAVLDLNMPPHNGLEVLRVIRQHYSEAVLPVVIVTSDSDRQSAIAAFELGANDYITKPFDSATAIARIRTHLRMQQMQRQLSESILRYQLAMQGTNDGMWDWDLLGDCMYFSPRWQAMLGLEEREHFGAPNHWFNRIHEDDRDQIFQGLKAHLNGETTHFDSELRMHHANEEYRWMLCRGKAVFDANGRATRMAGSLTDVTEGKSVDALTGLPNRALFLERVMRRFAQFQRDTSRTFAIVYIDVDDFKLVNDNFGHAAGDSILASLTYNVQANIRRPDSVIARLGGDEFAILIEDLNCRQAGYVIADRLSKAIASPCSLPGEVSFTPSASIGVAFADATMNSFHDLLDSADQAMYQAKRSGKNSYHISEPAASGPPQVDRDMLPTPRPTWHKPLG</sequence>
<evidence type="ECO:0000259" key="6">
    <source>
        <dbReference type="PROSITE" id="PS50887"/>
    </source>
</evidence>
<dbReference type="Pfam" id="PF00072">
    <property type="entry name" value="Response_reg"/>
    <property type="match status" value="1"/>
</dbReference>
<feature type="domain" description="PAS" evidence="4">
    <location>
        <begin position="168"/>
        <end position="240"/>
    </location>
</feature>
<dbReference type="SUPFAM" id="SSF55073">
    <property type="entry name" value="Nucleotide cyclase"/>
    <property type="match status" value="1"/>
</dbReference>
<dbReference type="InterPro" id="IPR013655">
    <property type="entry name" value="PAS_fold_3"/>
</dbReference>
<dbReference type="GO" id="GO:0000160">
    <property type="term" value="P:phosphorelay signal transduction system"/>
    <property type="evidence" value="ECO:0007669"/>
    <property type="project" value="InterPro"/>
</dbReference>
<accession>A0A518ATB5</accession>
<dbReference type="OrthoDB" id="244535at2"/>
<feature type="domain" description="GGDEF" evidence="6">
    <location>
        <begin position="319"/>
        <end position="454"/>
    </location>
</feature>
<dbReference type="InterPro" id="IPR000014">
    <property type="entry name" value="PAS"/>
</dbReference>
<reference evidence="7 8" key="1">
    <citation type="submission" date="2019-02" db="EMBL/GenBank/DDBJ databases">
        <title>Deep-cultivation of Planctomycetes and their phenomic and genomic characterization uncovers novel biology.</title>
        <authorList>
            <person name="Wiegand S."/>
            <person name="Jogler M."/>
            <person name="Boedeker C."/>
            <person name="Pinto D."/>
            <person name="Vollmers J."/>
            <person name="Rivas-Marin E."/>
            <person name="Kohn T."/>
            <person name="Peeters S.H."/>
            <person name="Heuer A."/>
            <person name="Rast P."/>
            <person name="Oberbeckmann S."/>
            <person name="Bunk B."/>
            <person name="Jeske O."/>
            <person name="Meyerdierks A."/>
            <person name="Storesund J.E."/>
            <person name="Kallscheuer N."/>
            <person name="Luecker S."/>
            <person name="Lage O.M."/>
            <person name="Pohl T."/>
            <person name="Merkel B.J."/>
            <person name="Hornburger P."/>
            <person name="Mueller R.-W."/>
            <person name="Bruemmer F."/>
            <person name="Labrenz M."/>
            <person name="Spormann A.M."/>
            <person name="Op den Camp H."/>
            <person name="Overmann J."/>
            <person name="Amann R."/>
            <person name="Jetten M.S.M."/>
            <person name="Mascher T."/>
            <person name="Medema M.H."/>
            <person name="Devos D.P."/>
            <person name="Kaster A.-K."/>
            <person name="Ovreas L."/>
            <person name="Rohde M."/>
            <person name="Galperin M.Y."/>
            <person name="Jogler C."/>
        </authorList>
    </citation>
    <scope>NUCLEOTIDE SEQUENCE [LARGE SCALE GENOMIC DNA]</scope>
    <source>
        <strain evidence="7 8">Pan181</strain>
    </source>
</reference>
<dbReference type="InterPro" id="IPR000160">
    <property type="entry name" value="GGDEF_dom"/>
</dbReference>
<dbReference type="InterPro" id="IPR035965">
    <property type="entry name" value="PAS-like_dom_sf"/>
</dbReference>
<dbReference type="Gene3D" id="3.40.50.2300">
    <property type="match status" value="1"/>
</dbReference>
<evidence type="ECO:0000313" key="8">
    <source>
        <dbReference type="Proteomes" id="UP000315750"/>
    </source>
</evidence>
<evidence type="ECO:0000313" key="7">
    <source>
        <dbReference type="EMBL" id="QDU57937.1"/>
    </source>
</evidence>
<dbReference type="GO" id="GO:0052621">
    <property type="term" value="F:diguanylate cyclase activity"/>
    <property type="evidence" value="ECO:0007669"/>
    <property type="project" value="UniProtKB-EC"/>
</dbReference>
<name>A0A518ATB5_9BACT</name>
<feature type="domain" description="PAC" evidence="5">
    <location>
        <begin position="244"/>
        <end position="296"/>
    </location>
</feature>
<dbReference type="CDD" id="cd00156">
    <property type="entry name" value="REC"/>
    <property type="match status" value="1"/>
</dbReference>
<dbReference type="InterPro" id="IPR000700">
    <property type="entry name" value="PAS-assoc_C"/>
</dbReference>
<dbReference type="CDD" id="cd01949">
    <property type="entry name" value="GGDEF"/>
    <property type="match status" value="1"/>
</dbReference>
<proteinExistence type="predicted"/>
<dbReference type="PROSITE" id="PS50887">
    <property type="entry name" value="GGDEF"/>
    <property type="match status" value="1"/>
</dbReference>
<gene>
    <name evidence="7" type="primary">yegE</name>
    <name evidence="7" type="ORF">Pan181_41610</name>
</gene>
<dbReference type="SMART" id="SM00267">
    <property type="entry name" value="GGDEF"/>
    <property type="match status" value="1"/>
</dbReference>
<protein>
    <submittedName>
        <fullName evidence="7">Putative diguanylate cyclase YegE</fullName>
        <ecNumber evidence="7">2.7.7.65</ecNumber>
    </submittedName>
</protein>
<keyword evidence="7" id="KW-0548">Nucleotidyltransferase</keyword>
<dbReference type="RefSeq" id="WP_145249393.1">
    <property type="nucleotide sequence ID" value="NZ_CP036278.1"/>
</dbReference>
<dbReference type="NCBIfam" id="TIGR00254">
    <property type="entry name" value="GGDEF"/>
    <property type="match status" value="1"/>
</dbReference>
<dbReference type="SMART" id="SM00091">
    <property type="entry name" value="PAS"/>
    <property type="match status" value="1"/>
</dbReference>
<dbReference type="Proteomes" id="UP000315750">
    <property type="component" value="Chromosome"/>
</dbReference>
<dbReference type="Pfam" id="PF00990">
    <property type="entry name" value="GGDEF"/>
    <property type="match status" value="1"/>
</dbReference>
<dbReference type="Pfam" id="PF08447">
    <property type="entry name" value="PAS_3"/>
    <property type="match status" value="1"/>
</dbReference>
<dbReference type="SMART" id="SM00086">
    <property type="entry name" value="PAC"/>
    <property type="match status" value="1"/>
</dbReference>
<dbReference type="Gene3D" id="3.30.450.20">
    <property type="entry name" value="PAS domain"/>
    <property type="match status" value="1"/>
</dbReference>
<dbReference type="CDD" id="cd00130">
    <property type="entry name" value="PAS"/>
    <property type="match status" value="1"/>
</dbReference>
<keyword evidence="1" id="KW-0597">Phosphoprotein</keyword>
<dbReference type="PANTHER" id="PTHR44757">
    <property type="entry name" value="DIGUANYLATE CYCLASE DGCP"/>
    <property type="match status" value="1"/>
</dbReference>
<organism evidence="7 8">
    <name type="scientific">Aeoliella mucimassa</name>
    <dbReference type="NCBI Taxonomy" id="2527972"/>
    <lineage>
        <taxon>Bacteria</taxon>
        <taxon>Pseudomonadati</taxon>
        <taxon>Planctomycetota</taxon>
        <taxon>Planctomycetia</taxon>
        <taxon>Pirellulales</taxon>
        <taxon>Lacipirellulaceae</taxon>
        <taxon>Aeoliella</taxon>
    </lineage>
</organism>
<dbReference type="KEGG" id="amuc:Pan181_41610"/>
<dbReference type="PROSITE" id="PS50110">
    <property type="entry name" value="RESPONSE_REGULATORY"/>
    <property type="match status" value="1"/>
</dbReference>
<evidence type="ECO:0000259" key="3">
    <source>
        <dbReference type="PROSITE" id="PS50110"/>
    </source>
</evidence>
<evidence type="ECO:0000259" key="5">
    <source>
        <dbReference type="PROSITE" id="PS50113"/>
    </source>
</evidence>
<keyword evidence="7" id="KW-0808">Transferase</keyword>
<evidence type="ECO:0000256" key="2">
    <source>
        <dbReference type="SAM" id="MobiDB-lite"/>
    </source>
</evidence>
<dbReference type="InterPro" id="IPR029787">
    <property type="entry name" value="Nucleotide_cyclase"/>
</dbReference>
<evidence type="ECO:0000259" key="4">
    <source>
        <dbReference type="PROSITE" id="PS50112"/>
    </source>
</evidence>
<dbReference type="EMBL" id="CP036278">
    <property type="protein sequence ID" value="QDU57937.1"/>
    <property type="molecule type" value="Genomic_DNA"/>
</dbReference>
<dbReference type="InterPro" id="IPR011006">
    <property type="entry name" value="CheY-like_superfamily"/>
</dbReference>
<dbReference type="AlphaFoldDB" id="A0A518ATB5"/>
<evidence type="ECO:0000256" key="1">
    <source>
        <dbReference type="PROSITE-ProRule" id="PRU00169"/>
    </source>
</evidence>